<keyword evidence="9" id="KW-0175">Coiled coil</keyword>
<feature type="transmembrane region" description="Helical" evidence="10">
    <location>
        <begin position="109"/>
        <end position="128"/>
    </location>
</feature>
<feature type="transmembrane region" description="Helical" evidence="10">
    <location>
        <begin position="45"/>
        <end position="63"/>
    </location>
</feature>
<organism evidence="12 13">
    <name type="scientific">Microtetraspora fusca</name>
    <dbReference type="NCBI Taxonomy" id="1997"/>
    <lineage>
        <taxon>Bacteria</taxon>
        <taxon>Bacillati</taxon>
        <taxon>Actinomycetota</taxon>
        <taxon>Actinomycetes</taxon>
        <taxon>Streptosporangiales</taxon>
        <taxon>Streptosporangiaceae</taxon>
        <taxon>Microtetraspora</taxon>
    </lineage>
</organism>
<dbReference type="RefSeq" id="WP_387343172.1">
    <property type="nucleotide sequence ID" value="NZ_JBIAXI010000010.1"/>
</dbReference>
<keyword evidence="8" id="KW-0902">Two-component regulatory system</keyword>
<comment type="catalytic activity">
    <reaction evidence="1">
        <text>ATP + protein L-histidine = ADP + protein N-phospho-L-histidine.</text>
        <dbReference type="EC" id="2.7.13.3"/>
    </reaction>
</comment>
<dbReference type="InterPro" id="IPR055558">
    <property type="entry name" value="DUF7134"/>
</dbReference>
<dbReference type="Pfam" id="PF02518">
    <property type="entry name" value="HATPase_c"/>
    <property type="match status" value="1"/>
</dbReference>
<comment type="caution">
    <text evidence="12">The sequence shown here is derived from an EMBL/GenBank/DDBJ whole genome shotgun (WGS) entry which is preliminary data.</text>
</comment>
<evidence type="ECO:0000256" key="8">
    <source>
        <dbReference type="ARBA" id="ARBA00023012"/>
    </source>
</evidence>
<name>A0ABW6V997_MICFU</name>
<evidence type="ECO:0000256" key="1">
    <source>
        <dbReference type="ARBA" id="ARBA00000085"/>
    </source>
</evidence>
<dbReference type="InterPro" id="IPR036890">
    <property type="entry name" value="HATPase_C_sf"/>
</dbReference>
<keyword evidence="5" id="KW-0547">Nucleotide-binding</keyword>
<evidence type="ECO:0000256" key="10">
    <source>
        <dbReference type="SAM" id="Phobius"/>
    </source>
</evidence>
<dbReference type="PANTHER" id="PTHR24421">
    <property type="entry name" value="NITRATE/NITRITE SENSOR PROTEIN NARX-RELATED"/>
    <property type="match status" value="1"/>
</dbReference>
<dbReference type="PROSITE" id="PS50109">
    <property type="entry name" value="HIS_KIN"/>
    <property type="match status" value="1"/>
</dbReference>
<protein>
    <recommendedName>
        <fullName evidence="2">histidine kinase</fullName>
        <ecNumber evidence="2">2.7.13.3</ecNumber>
    </recommendedName>
</protein>
<dbReference type="InterPro" id="IPR011712">
    <property type="entry name" value="Sig_transdc_His_kin_sub3_dim/P"/>
</dbReference>
<dbReference type="InterPro" id="IPR050482">
    <property type="entry name" value="Sensor_HK_TwoCompSys"/>
</dbReference>
<keyword evidence="6 12" id="KW-0418">Kinase</keyword>
<evidence type="ECO:0000256" key="9">
    <source>
        <dbReference type="SAM" id="Coils"/>
    </source>
</evidence>
<keyword evidence="7" id="KW-0067">ATP-binding</keyword>
<dbReference type="Gene3D" id="1.20.5.1930">
    <property type="match status" value="1"/>
</dbReference>
<keyword evidence="10" id="KW-1133">Transmembrane helix</keyword>
<keyword evidence="10" id="KW-0812">Transmembrane</keyword>
<evidence type="ECO:0000313" key="12">
    <source>
        <dbReference type="EMBL" id="MFF4774893.1"/>
    </source>
</evidence>
<reference evidence="12 13" key="1">
    <citation type="submission" date="2024-10" db="EMBL/GenBank/DDBJ databases">
        <title>The Natural Products Discovery Center: Release of the First 8490 Sequenced Strains for Exploring Actinobacteria Biosynthetic Diversity.</title>
        <authorList>
            <person name="Kalkreuter E."/>
            <person name="Kautsar S.A."/>
            <person name="Yang D."/>
            <person name="Bader C.D."/>
            <person name="Teijaro C.N."/>
            <person name="Fluegel L."/>
            <person name="Davis C.M."/>
            <person name="Simpson J.R."/>
            <person name="Lauterbach L."/>
            <person name="Steele A.D."/>
            <person name="Gui C."/>
            <person name="Meng S."/>
            <person name="Li G."/>
            <person name="Viehrig K."/>
            <person name="Ye F."/>
            <person name="Su P."/>
            <person name="Kiefer A.F."/>
            <person name="Nichols A."/>
            <person name="Cepeda A.J."/>
            <person name="Yan W."/>
            <person name="Fan B."/>
            <person name="Jiang Y."/>
            <person name="Adhikari A."/>
            <person name="Zheng C.-J."/>
            <person name="Schuster L."/>
            <person name="Cowan T.M."/>
            <person name="Smanski M.J."/>
            <person name="Chevrette M.G."/>
            <person name="De Carvalho L.P.S."/>
            <person name="Shen B."/>
        </authorList>
    </citation>
    <scope>NUCLEOTIDE SEQUENCE [LARGE SCALE GENOMIC DNA]</scope>
    <source>
        <strain evidence="12 13">NPDC001281</strain>
    </source>
</reference>
<accession>A0ABW6V997</accession>
<evidence type="ECO:0000256" key="7">
    <source>
        <dbReference type="ARBA" id="ARBA00022840"/>
    </source>
</evidence>
<gene>
    <name evidence="12" type="ORF">ACFY05_18740</name>
</gene>
<dbReference type="Proteomes" id="UP001602119">
    <property type="component" value="Unassembled WGS sequence"/>
</dbReference>
<proteinExistence type="predicted"/>
<dbReference type="Pfam" id="PF07730">
    <property type="entry name" value="HisKA_3"/>
    <property type="match status" value="1"/>
</dbReference>
<evidence type="ECO:0000256" key="3">
    <source>
        <dbReference type="ARBA" id="ARBA00022553"/>
    </source>
</evidence>
<evidence type="ECO:0000256" key="6">
    <source>
        <dbReference type="ARBA" id="ARBA00022777"/>
    </source>
</evidence>
<keyword evidence="13" id="KW-1185">Reference proteome</keyword>
<feature type="transmembrane region" description="Helical" evidence="10">
    <location>
        <begin position="140"/>
        <end position="157"/>
    </location>
</feature>
<dbReference type="CDD" id="cd16917">
    <property type="entry name" value="HATPase_UhpB-NarQ-NarX-like"/>
    <property type="match status" value="1"/>
</dbReference>
<dbReference type="InterPro" id="IPR005467">
    <property type="entry name" value="His_kinase_dom"/>
</dbReference>
<dbReference type="SUPFAM" id="SSF55874">
    <property type="entry name" value="ATPase domain of HSP90 chaperone/DNA topoisomerase II/histidine kinase"/>
    <property type="match status" value="1"/>
</dbReference>
<dbReference type="SMART" id="SM00387">
    <property type="entry name" value="HATPase_c"/>
    <property type="match status" value="1"/>
</dbReference>
<evidence type="ECO:0000256" key="4">
    <source>
        <dbReference type="ARBA" id="ARBA00022679"/>
    </source>
</evidence>
<dbReference type="Pfam" id="PF23539">
    <property type="entry name" value="DUF7134"/>
    <property type="match status" value="1"/>
</dbReference>
<evidence type="ECO:0000259" key="11">
    <source>
        <dbReference type="PROSITE" id="PS50109"/>
    </source>
</evidence>
<evidence type="ECO:0000256" key="5">
    <source>
        <dbReference type="ARBA" id="ARBA00022741"/>
    </source>
</evidence>
<feature type="transmembrane region" description="Helical" evidence="10">
    <location>
        <begin position="70"/>
        <end position="103"/>
    </location>
</feature>
<dbReference type="GO" id="GO:0016301">
    <property type="term" value="F:kinase activity"/>
    <property type="evidence" value="ECO:0007669"/>
    <property type="project" value="UniProtKB-KW"/>
</dbReference>
<dbReference type="EC" id="2.7.13.3" evidence="2"/>
<dbReference type="PANTHER" id="PTHR24421:SF10">
    <property type="entry name" value="NITRATE_NITRITE SENSOR PROTEIN NARQ"/>
    <property type="match status" value="1"/>
</dbReference>
<keyword evidence="3" id="KW-0597">Phosphoprotein</keyword>
<keyword evidence="4" id="KW-0808">Transferase</keyword>
<evidence type="ECO:0000313" key="13">
    <source>
        <dbReference type="Proteomes" id="UP001602119"/>
    </source>
</evidence>
<dbReference type="InterPro" id="IPR003594">
    <property type="entry name" value="HATPase_dom"/>
</dbReference>
<sequence>MFGRLRAWKRRHSLLVDTLALTPLMLLGLLSALVASAVPEVYGRFSTVVLLLLSAMLVLPLIWRRKYPVATFAIVALVCFVQWLVEISTLPVNVAVLVGMYGVAARRPLKWAIAAAVVTEIGIFLWLLRTTDDVLDQWPGPTVFVVAVWVTGIYVNMRQRYVESLLERAERAERERDQQARIAAAAERTRIARELHDVVAHNVSVMVVQADGAGYAIDSDPEQARRAVQAVSSTGRQALAEMRRLVGVLRDDHTSSEEYAPQPGLEQLADLIEQVRASGLPVDFTMSGPRHEVPEGEQLVIYRIIQEALTNTLKHGGPGVRASVQVEYGAHDVTLTVSDDGRGASAARADDGHGLIGMRERVGMYGGTVQAAPRPGGGFRVTARLPIGQMA</sequence>
<dbReference type="EMBL" id="JBIAXI010000010">
    <property type="protein sequence ID" value="MFF4774893.1"/>
    <property type="molecule type" value="Genomic_DNA"/>
</dbReference>
<feature type="coiled-coil region" evidence="9">
    <location>
        <begin position="162"/>
        <end position="189"/>
    </location>
</feature>
<dbReference type="Gene3D" id="3.30.565.10">
    <property type="entry name" value="Histidine kinase-like ATPase, C-terminal domain"/>
    <property type="match status" value="1"/>
</dbReference>
<evidence type="ECO:0000256" key="2">
    <source>
        <dbReference type="ARBA" id="ARBA00012438"/>
    </source>
</evidence>
<feature type="domain" description="Histidine kinase" evidence="11">
    <location>
        <begin position="198"/>
        <end position="389"/>
    </location>
</feature>
<keyword evidence="10" id="KW-0472">Membrane</keyword>